<keyword evidence="2" id="KW-0812">Transmembrane</keyword>
<dbReference type="EMBL" id="FNBU01000012">
    <property type="protein sequence ID" value="SDF48377.1"/>
    <property type="molecule type" value="Genomic_DNA"/>
</dbReference>
<dbReference type="SUPFAM" id="SSF53955">
    <property type="entry name" value="Lysozyme-like"/>
    <property type="match status" value="1"/>
</dbReference>
<comment type="similarity">
    <text evidence="1">Belongs to the transglycosylase Slt family.</text>
</comment>
<protein>
    <submittedName>
        <fullName evidence="4">Soluble lytic murein transglycosylase</fullName>
    </submittedName>
</protein>
<evidence type="ECO:0000313" key="4">
    <source>
        <dbReference type="EMBL" id="SDF48377.1"/>
    </source>
</evidence>
<dbReference type="Proteomes" id="UP000243333">
    <property type="component" value="Unassembled WGS sequence"/>
</dbReference>
<proteinExistence type="inferred from homology"/>
<dbReference type="GO" id="GO:0016020">
    <property type="term" value="C:membrane"/>
    <property type="evidence" value="ECO:0007669"/>
    <property type="project" value="InterPro"/>
</dbReference>
<feature type="transmembrane region" description="Helical" evidence="2">
    <location>
        <begin position="6"/>
        <end position="25"/>
    </location>
</feature>
<dbReference type="PANTHER" id="PTHR37423:SF2">
    <property type="entry name" value="MEMBRANE-BOUND LYTIC MUREIN TRANSGLYCOSYLASE C"/>
    <property type="match status" value="1"/>
</dbReference>
<dbReference type="PROSITE" id="PS00922">
    <property type="entry name" value="TRANSGLYCOSYLASE"/>
    <property type="match status" value="1"/>
</dbReference>
<evidence type="ECO:0000313" key="5">
    <source>
        <dbReference type="Proteomes" id="UP000243333"/>
    </source>
</evidence>
<dbReference type="OrthoDB" id="9815002at2"/>
<reference evidence="5" key="1">
    <citation type="submission" date="2016-10" db="EMBL/GenBank/DDBJ databases">
        <authorList>
            <person name="Varghese N."/>
            <person name="Submissions S."/>
        </authorList>
    </citation>
    <scope>NUCLEOTIDE SEQUENCE [LARGE SCALE GENOMIC DNA]</scope>
    <source>
        <strain evidence="5">DSM 23256</strain>
    </source>
</reference>
<dbReference type="GO" id="GO:0008933">
    <property type="term" value="F:peptidoglycan lytic transglycosylase activity"/>
    <property type="evidence" value="ECO:0007669"/>
    <property type="project" value="InterPro"/>
</dbReference>
<feature type="domain" description="Transglycosylase SLT" evidence="3">
    <location>
        <begin position="46"/>
        <end position="154"/>
    </location>
</feature>
<evidence type="ECO:0000256" key="1">
    <source>
        <dbReference type="ARBA" id="ARBA00007734"/>
    </source>
</evidence>
<keyword evidence="5" id="KW-1185">Reference proteome</keyword>
<gene>
    <name evidence="4" type="ORF">SAMN05660235_01751</name>
</gene>
<dbReference type="InterPro" id="IPR023346">
    <property type="entry name" value="Lysozyme-like_dom_sf"/>
</dbReference>
<dbReference type="STRING" id="1123285.SAMN05660235_01751"/>
<dbReference type="RefSeq" id="WP_093690007.1">
    <property type="nucleotide sequence ID" value="NZ_FNBU01000012.1"/>
</dbReference>
<dbReference type="CDD" id="cd16896">
    <property type="entry name" value="LT_Slt70-like"/>
    <property type="match status" value="1"/>
</dbReference>
<dbReference type="InterPro" id="IPR000189">
    <property type="entry name" value="Transglyc_AS"/>
</dbReference>
<dbReference type="GO" id="GO:0000270">
    <property type="term" value="P:peptidoglycan metabolic process"/>
    <property type="evidence" value="ECO:0007669"/>
    <property type="project" value="InterPro"/>
</dbReference>
<name>A0A1G7LFR6_9FIRM</name>
<dbReference type="InterPro" id="IPR008258">
    <property type="entry name" value="Transglycosylase_SLT_dom_1"/>
</dbReference>
<organism evidence="4 5">
    <name type="scientific">Sporolituus thermophilus DSM 23256</name>
    <dbReference type="NCBI Taxonomy" id="1123285"/>
    <lineage>
        <taxon>Bacteria</taxon>
        <taxon>Bacillati</taxon>
        <taxon>Bacillota</taxon>
        <taxon>Negativicutes</taxon>
        <taxon>Selenomonadales</taxon>
        <taxon>Sporomusaceae</taxon>
        <taxon>Sporolituus</taxon>
    </lineage>
</organism>
<sequence>MRVLSWLNALVVGLLVLAAGSYAIYNSDWFQKKYLYPFPYQNLVYQYSLEHNLDPFLVAGVIRTESKFIPQAVSPKGALGLMQIMPETGQWLAGQIGRQDFLVQDLTDPETNIAFGTWYLASLKREFEDNEVLALAAYNGGRGNVRQWMRQYGWDMSFQDIRQIPFRETREYVAKVLHNKRRYQELYGQ</sequence>
<dbReference type="AlphaFoldDB" id="A0A1G7LFR6"/>
<accession>A0A1G7LFR6</accession>
<evidence type="ECO:0000259" key="3">
    <source>
        <dbReference type="Pfam" id="PF01464"/>
    </source>
</evidence>
<dbReference type="Gene3D" id="1.10.530.10">
    <property type="match status" value="1"/>
</dbReference>
<keyword evidence="2" id="KW-0472">Membrane</keyword>
<dbReference type="Pfam" id="PF01464">
    <property type="entry name" value="SLT"/>
    <property type="match status" value="1"/>
</dbReference>
<evidence type="ECO:0000256" key="2">
    <source>
        <dbReference type="SAM" id="Phobius"/>
    </source>
</evidence>
<dbReference type="PANTHER" id="PTHR37423">
    <property type="entry name" value="SOLUBLE LYTIC MUREIN TRANSGLYCOSYLASE-RELATED"/>
    <property type="match status" value="1"/>
</dbReference>
<keyword evidence="2" id="KW-1133">Transmembrane helix</keyword>